<evidence type="ECO:0000256" key="9">
    <source>
        <dbReference type="ARBA" id="ARBA00023136"/>
    </source>
</evidence>
<evidence type="ECO:0000256" key="6">
    <source>
        <dbReference type="ARBA" id="ARBA00022840"/>
    </source>
</evidence>
<dbReference type="InterPro" id="IPR050510">
    <property type="entry name" value="Cation_transp_ATPase_P-type"/>
</dbReference>
<dbReference type="InterPro" id="IPR018303">
    <property type="entry name" value="ATPase_P-typ_P_site"/>
</dbReference>
<dbReference type="Pfam" id="PF00690">
    <property type="entry name" value="Cation_ATPase_N"/>
    <property type="match status" value="1"/>
</dbReference>
<dbReference type="PRINTS" id="PR00119">
    <property type="entry name" value="CATATPASE"/>
</dbReference>
<feature type="transmembrane region" description="Helical" evidence="10">
    <location>
        <begin position="849"/>
        <end position="867"/>
    </location>
</feature>
<dbReference type="SUPFAM" id="SSF81653">
    <property type="entry name" value="Calcium ATPase, transduction domain A"/>
    <property type="match status" value="1"/>
</dbReference>
<dbReference type="InterPro" id="IPR023214">
    <property type="entry name" value="HAD_sf"/>
</dbReference>
<name>A0ABN5JVS8_9PSED</name>
<evidence type="ECO:0000259" key="11">
    <source>
        <dbReference type="SMART" id="SM00831"/>
    </source>
</evidence>
<gene>
    <name evidence="12" type="ORF">CRX69_20690</name>
</gene>
<evidence type="ECO:0000256" key="2">
    <source>
        <dbReference type="ARBA" id="ARBA00005675"/>
    </source>
</evidence>
<dbReference type="CDD" id="cd02080">
    <property type="entry name" value="P-type_ATPase_cation"/>
    <property type="match status" value="1"/>
</dbReference>
<keyword evidence="8 10" id="KW-1133">Transmembrane helix</keyword>
<feature type="transmembrane region" description="Helical" evidence="10">
    <location>
        <begin position="776"/>
        <end position="799"/>
    </location>
</feature>
<dbReference type="Gene3D" id="3.40.1110.10">
    <property type="entry name" value="Calcium-transporting ATPase, cytoplasmic domain N"/>
    <property type="match status" value="1"/>
</dbReference>
<evidence type="ECO:0000256" key="8">
    <source>
        <dbReference type="ARBA" id="ARBA00022989"/>
    </source>
</evidence>
<feature type="transmembrane region" description="Helical" evidence="10">
    <location>
        <begin position="66"/>
        <end position="88"/>
    </location>
</feature>
<dbReference type="InterPro" id="IPR059000">
    <property type="entry name" value="ATPase_P-type_domA"/>
</dbReference>
<dbReference type="Proteomes" id="UP000241936">
    <property type="component" value="Chromosome"/>
</dbReference>
<reference evidence="12 13" key="1">
    <citation type="journal article" date="2018" name="Front. Microbiol.">
        <title>Pseudomonas rhizophila S211, a New Plant Growth-Promoting Rhizobacterium with Potential in Pesticide-Bioremediation.</title>
        <authorList>
            <person name="Hassen W."/>
            <person name="Neifar M."/>
            <person name="Cherif H."/>
            <person name="Najjari A."/>
            <person name="Chouchane H."/>
            <person name="Driouich R.C."/>
            <person name="Salah A."/>
            <person name="Naili F."/>
            <person name="Mosbah A."/>
            <person name="Souissi Y."/>
            <person name="Raddadi N."/>
            <person name="Ouzari H.I."/>
            <person name="Fava F."/>
            <person name="Cherif A."/>
        </authorList>
    </citation>
    <scope>NUCLEOTIDE SEQUENCE [LARGE SCALE GENOMIC DNA]</scope>
    <source>
        <strain evidence="12 13">S211</strain>
    </source>
</reference>
<dbReference type="PROSITE" id="PS00154">
    <property type="entry name" value="ATPASE_E1_E2"/>
    <property type="match status" value="1"/>
</dbReference>
<dbReference type="InterPro" id="IPR008250">
    <property type="entry name" value="ATPase_P-typ_transduc_dom_A_sf"/>
</dbReference>
<evidence type="ECO:0000256" key="5">
    <source>
        <dbReference type="ARBA" id="ARBA00022741"/>
    </source>
</evidence>
<dbReference type="PANTHER" id="PTHR43294">
    <property type="entry name" value="SODIUM/POTASSIUM-TRANSPORTING ATPASE SUBUNIT ALPHA"/>
    <property type="match status" value="1"/>
</dbReference>
<dbReference type="SUPFAM" id="SSF81660">
    <property type="entry name" value="Metal cation-transporting ATPase, ATP-binding domain N"/>
    <property type="match status" value="1"/>
</dbReference>
<keyword evidence="13" id="KW-1185">Reference proteome</keyword>
<feature type="transmembrane region" description="Helical" evidence="10">
    <location>
        <begin position="879"/>
        <end position="898"/>
    </location>
</feature>
<dbReference type="Pfam" id="PF00122">
    <property type="entry name" value="E1-E2_ATPase"/>
    <property type="match status" value="1"/>
</dbReference>
<dbReference type="Gene3D" id="3.40.50.1000">
    <property type="entry name" value="HAD superfamily/HAD-like"/>
    <property type="match status" value="1"/>
</dbReference>
<feature type="domain" description="Cation-transporting P-type ATPase N-terminal" evidence="11">
    <location>
        <begin position="20"/>
        <end position="94"/>
    </location>
</feature>
<proteinExistence type="inferred from homology"/>
<dbReference type="InterPro" id="IPR023298">
    <property type="entry name" value="ATPase_P-typ_TM_dom_sf"/>
</dbReference>
<dbReference type="Pfam" id="PF13246">
    <property type="entry name" value="Cation_ATPase"/>
    <property type="match status" value="1"/>
</dbReference>
<dbReference type="Pfam" id="PF08282">
    <property type="entry name" value="Hydrolase_3"/>
    <property type="match status" value="1"/>
</dbReference>
<evidence type="ECO:0000256" key="3">
    <source>
        <dbReference type="ARBA" id="ARBA00022475"/>
    </source>
</evidence>
<feature type="transmembrane region" description="Helical" evidence="10">
    <location>
        <begin position="738"/>
        <end position="756"/>
    </location>
</feature>
<dbReference type="Gene3D" id="2.70.150.10">
    <property type="entry name" value="Calcium-transporting ATPase, cytoplasmic transduction domain A"/>
    <property type="match status" value="1"/>
</dbReference>
<dbReference type="InterPro" id="IPR036412">
    <property type="entry name" value="HAD-like_sf"/>
</dbReference>
<dbReference type="SMART" id="SM00831">
    <property type="entry name" value="Cation_ATPase_N"/>
    <property type="match status" value="1"/>
</dbReference>
<evidence type="ECO:0000256" key="10">
    <source>
        <dbReference type="SAM" id="Phobius"/>
    </source>
</evidence>
<dbReference type="SFLD" id="SFLDS00003">
    <property type="entry name" value="Haloacid_Dehalogenase"/>
    <property type="match status" value="1"/>
</dbReference>
<feature type="transmembrane region" description="Helical" evidence="10">
    <location>
        <begin position="288"/>
        <end position="314"/>
    </location>
</feature>
<feature type="transmembrane region" description="Helical" evidence="10">
    <location>
        <begin position="94"/>
        <end position="114"/>
    </location>
</feature>
<organism evidence="12 13">
    <name type="scientific">Pseudomonas rhizophila</name>
    <dbReference type="NCBI Taxonomy" id="2045200"/>
    <lineage>
        <taxon>Bacteria</taxon>
        <taxon>Pseudomonadati</taxon>
        <taxon>Pseudomonadota</taxon>
        <taxon>Gammaproteobacteria</taxon>
        <taxon>Pseudomonadales</taxon>
        <taxon>Pseudomonadaceae</taxon>
        <taxon>Pseudomonas</taxon>
    </lineage>
</organism>
<sequence length="925" mass="99917">MNRASNAPTERDPIPIDVEAWYTLPAQQVLERLEVNEHTGLNDAEVQARLARTGFNRLPESARRPAWLRFLLQFHNILIYVLLGSAVITALLQHLWDTVVILAVVVANAIIGYVQEGKAEKAMDAIRQMLAPRAAVIRAGERLSIAGETLVPGDIVLLEAGDKVPADLRLLHANRLQIQEAILTGESAAVEKHTEPVRLGAPLGDRACMAFSGTLVTCGQATGVVVATATAAEIGRISNLLSEVETLTTPLVQQMNVFARWLTILILLVAGLLLVYGHFVGHYAFNEIFMVVVGMSVAAIPEGLPAVLTITLAVGVRAMARRNAIVRRLPAIETLGSVSVICTDKTGTLTRNEMMVASVVTRDLTFTVDGAGYQPSGNMNLADQLIDTSNHPTLAELGRAAALCNDAVLRLHDATWKVEGDPMEGALLAFSVKAGIDGEEERRTWPRTDAIPFDAKHRFMATLHHNHERQASIYVKGAPEQILAMCAQQRGSTGATEPLNADYWHQQANTIAGKGQRVLAFASRPVPSEHTVLEFGDVQGSLTLLGMTGMIDPPRPETIQAVQQCQAAGIAVKMITGDHSGTAAAIGAQIGLQNPDKVLTGVDLDAMNDGTLKEALKDVNIFARTSPEHKLRLVMLLQSNGMTVAMTGDGVNDAPALKRADAGIAMGDKGSEAAKEAADLVLADDNFASIVAAVREGRTVYDNIKKVLSWTLPTNAGETMTIIVALLFGLTLPVTPIQILWINLITAITLGIALAFEPTEENTMRRPPRSRHEPLISGALIWHMVLVSILFLCGVYGIFTYALDRGYPVELARTIAVNTLVVMEIFHLFFIRNLYGTSLTWEAVRGTKVVWLTVAVVTFAQFAITYAPPLQRVFATQAIPFMDGLLIIAVGIALFAIIETEKQIRLRLTDPKGATLIVGQTPKSP</sequence>
<comment type="subcellular location">
    <subcellularLocation>
        <location evidence="1">Cell membrane</location>
        <topology evidence="1">Multi-pass membrane protein</topology>
    </subcellularLocation>
</comment>
<feature type="transmembrane region" description="Helical" evidence="10">
    <location>
        <begin position="811"/>
        <end position="829"/>
    </location>
</feature>
<dbReference type="InterPro" id="IPR004014">
    <property type="entry name" value="ATPase_P-typ_cation-transptr_N"/>
</dbReference>
<dbReference type="PRINTS" id="PR00120">
    <property type="entry name" value="HATPASE"/>
</dbReference>
<dbReference type="PANTHER" id="PTHR43294:SF21">
    <property type="entry name" value="CATION TRANSPORTING ATPASE"/>
    <property type="match status" value="1"/>
</dbReference>
<evidence type="ECO:0000313" key="13">
    <source>
        <dbReference type="Proteomes" id="UP000241936"/>
    </source>
</evidence>
<dbReference type="InterPro" id="IPR001757">
    <property type="entry name" value="P_typ_ATPase"/>
</dbReference>
<dbReference type="Pfam" id="PF00689">
    <property type="entry name" value="Cation_ATPase_C"/>
    <property type="match status" value="1"/>
</dbReference>
<dbReference type="InterPro" id="IPR006068">
    <property type="entry name" value="ATPase_P-typ_cation-transptr_C"/>
</dbReference>
<dbReference type="SUPFAM" id="SSF56784">
    <property type="entry name" value="HAD-like"/>
    <property type="match status" value="1"/>
</dbReference>
<dbReference type="RefSeq" id="WP_107322780.1">
    <property type="nucleotide sequence ID" value="NZ_CP024081.1"/>
</dbReference>
<dbReference type="SFLD" id="SFLDG00002">
    <property type="entry name" value="C1.7:_P-type_atpase_like"/>
    <property type="match status" value="1"/>
</dbReference>
<keyword evidence="9 10" id="KW-0472">Membrane</keyword>
<accession>A0ABN5JVS8</accession>
<keyword evidence="6" id="KW-0067">ATP-binding</keyword>
<keyword evidence="4 10" id="KW-0812">Transmembrane</keyword>
<protein>
    <submittedName>
        <fullName evidence="12">Carbonate dehydratase</fullName>
    </submittedName>
</protein>
<feature type="transmembrane region" description="Helical" evidence="10">
    <location>
        <begin position="707"/>
        <end position="732"/>
    </location>
</feature>
<keyword evidence="7" id="KW-1278">Translocase</keyword>
<dbReference type="InterPro" id="IPR023299">
    <property type="entry name" value="ATPase_P-typ_cyto_dom_N"/>
</dbReference>
<keyword evidence="5" id="KW-0547">Nucleotide-binding</keyword>
<comment type="similarity">
    <text evidence="2">Belongs to the cation transport ATPase (P-type) (TC 3.A.3) family. Type IIA subfamily.</text>
</comment>
<feature type="transmembrane region" description="Helical" evidence="10">
    <location>
        <begin position="257"/>
        <end position="276"/>
    </location>
</feature>
<evidence type="ECO:0000313" key="12">
    <source>
        <dbReference type="EMBL" id="AVU77473.1"/>
    </source>
</evidence>
<dbReference type="InterPro" id="IPR044492">
    <property type="entry name" value="P_typ_ATPase_HD_dom"/>
</dbReference>
<evidence type="ECO:0000256" key="1">
    <source>
        <dbReference type="ARBA" id="ARBA00004651"/>
    </source>
</evidence>
<dbReference type="EMBL" id="CP024081">
    <property type="protein sequence ID" value="AVU77473.1"/>
    <property type="molecule type" value="Genomic_DNA"/>
</dbReference>
<dbReference type="SUPFAM" id="SSF81665">
    <property type="entry name" value="Calcium ATPase, transmembrane domain M"/>
    <property type="match status" value="1"/>
</dbReference>
<dbReference type="NCBIfam" id="TIGR01494">
    <property type="entry name" value="ATPase_P-type"/>
    <property type="match status" value="2"/>
</dbReference>
<keyword evidence="3" id="KW-1003">Cell membrane</keyword>
<dbReference type="SFLD" id="SFLDF00027">
    <property type="entry name" value="p-type_atpase"/>
    <property type="match status" value="1"/>
</dbReference>
<dbReference type="Gene3D" id="1.20.1110.10">
    <property type="entry name" value="Calcium-transporting ATPase, transmembrane domain"/>
    <property type="match status" value="1"/>
</dbReference>
<evidence type="ECO:0000256" key="4">
    <source>
        <dbReference type="ARBA" id="ARBA00022692"/>
    </source>
</evidence>
<evidence type="ECO:0000256" key="7">
    <source>
        <dbReference type="ARBA" id="ARBA00022967"/>
    </source>
</evidence>